<sequence>LEAVGGARALVSSMMERQQCKDPPITLVRIIASDSSLYSYRFPFLWAISLCAKILGKFEMAQNRKERSDSD</sequence>
<comment type="caution">
    <text evidence="1">The sequence shown here is derived from an EMBL/GenBank/DDBJ whole genome shotgun (WGS) entry which is preliminary data.</text>
</comment>
<gene>
    <name evidence="1" type="ORF">DERYTH_LOCUS18927</name>
</gene>
<name>A0A9N9JBW7_9GLOM</name>
<reference evidence="1" key="1">
    <citation type="submission" date="2021-06" db="EMBL/GenBank/DDBJ databases">
        <authorList>
            <person name="Kallberg Y."/>
            <person name="Tangrot J."/>
            <person name="Rosling A."/>
        </authorList>
    </citation>
    <scope>NUCLEOTIDE SEQUENCE</scope>
    <source>
        <strain evidence="1">MA453B</strain>
    </source>
</reference>
<evidence type="ECO:0000313" key="2">
    <source>
        <dbReference type="Proteomes" id="UP000789405"/>
    </source>
</evidence>
<feature type="non-terminal residue" evidence="1">
    <location>
        <position position="1"/>
    </location>
</feature>
<protein>
    <submittedName>
        <fullName evidence="1">23545_t:CDS:1</fullName>
    </submittedName>
</protein>
<accession>A0A9N9JBW7</accession>
<dbReference type="EMBL" id="CAJVPY010019945">
    <property type="protein sequence ID" value="CAG8773547.1"/>
    <property type="molecule type" value="Genomic_DNA"/>
</dbReference>
<organism evidence="1 2">
    <name type="scientific">Dentiscutata erythropus</name>
    <dbReference type="NCBI Taxonomy" id="1348616"/>
    <lineage>
        <taxon>Eukaryota</taxon>
        <taxon>Fungi</taxon>
        <taxon>Fungi incertae sedis</taxon>
        <taxon>Mucoromycota</taxon>
        <taxon>Glomeromycotina</taxon>
        <taxon>Glomeromycetes</taxon>
        <taxon>Diversisporales</taxon>
        <taxon>Gigasporaceae</taxon>
        <taxon>Dentiscutata</taxon>
    </lineage>
</organism>
<evidence type="ECO:0000313" key="1">
    <source>
        <dbReference type="EMBL" id="CAG8773547.1"/>
    </source>
</evidence>
<dbReference type="AlphaFoldDB" id="A0A9N9JBW7"/>
<keyword evidence="2" id="KW-1185">Reference proteome</keyword>
<dbReference type="Proteomes" id="UP000789405">
    <property type="component" value="Unassembled WGS sequence"/>
</dbReference>
<proteinExistence type="predicted"/>